<evidence type="ECO:0000256" key="2">
    <source>
        <dbReference type="ARBA" id="ARBA00022614"/>
    </source>
</evidence>
<dbReference type="PANTHER" id="PTHR24113">
    <property type="entry name" value="RAN GTPASE-ACTIVATING PROTEIN 1"/>
    <property type="match status" value="1"/>
</dbReference>
<evidence type="ECO:0000256" key="3">
    <source>
        <dbReference type="ARBA" id="ARBA00022737"/>
    </source>
</evidence>
<dbReference type="AlphaFoldDB" id="A0A5J4NY86"/>
<feature type="compositionally biased region" description="Low complexity" evidence="4">
    <location>
        <begin position="699"/>
        <end position="709"/>
    </location>
</feature>
<evidence type="ECO:0000256" key="1">
    <source>
        <dbReference type="ARBA" id="ARBA00022468"/>
    </source>
</evidence>
<dbReference type="Gene3D" id="3.80.10.10">
    <property type="entry name" value="Ribonuclease Inhibitor"/>
    <property type="match status" value="3"/>
</dbReference>
<protein>
    <submittedName>
        <fullName evidence="5">Protein phosphatase 1 regulatory subunit 37</fullName>
    </submittedName>
</protein>
<gene>
    <name evidence="5" type="ORF">DEA37_0004247</name>
</gene>
<dbReference type="GO" id="GO:0031267">
    <property type="term" value="F:small GTPase binding"/>
    <property type="evidence" value="ECO:0007669"/>
    <property type="project" value="TreeGrafter"/>
</dbReference>
<dbReference type="GO" id="GO:0005634">
    <property type="term" value="C:nucleus"/>
    <property type="evidence" value="ECO:0007669"/>
    <property type="project" value="TreeGrafter"/>
</dbReference>
<dbReference type="GO" id="GO:0048471">
    <property type="term" value="C:perinuclear region of cytoplasm"/>
    <property type="evidence" value="ECO:0007669"/>
    <property type="project" value="TreeGrafter"/>
</dbReference>
<reference evidence="5 6" key="1">
    <citation type="journal article" date="2019" name="Gigascience">
        <title>Whole-genome sequence of the oriental lung fluke Paragonimus westermani.</title>
        <authorList>
            <person name="Oey H."/>
            <person name="Zakrzewski M."/>
            <person name="Narain K."/>
            <person name="Devi K.R."/>
            <person name="Agatsuma T."/>
            <person name="Nawaratna S."/>
            <person name="Gobert G.N."/>
            <person name="Jones M.K."/>
            <person name="Ragan M.A."/>
            <person name="McManus D.P."/>
            <person name="Krause L."/>
        </authorList>
    </citation>
    <scope>NUCLEOTIDE SEQUENCE [LARGE SCALE GENOMIC DNA]</scope>
    <source>
        <strain evidence="5 6">IND2009</strain>
    </source>
</reference>
<feature type="region of interest" description="Disordered" evidence="4">
    <location>
        <begin position="699"/>
        <end position="735"/>
    </location>
</feature>
<dbReference type="SMART" id="SM00368">
    <property type="entry name" value="LRR_RI"/>
    <property type="match status" value="7"/>
</dbReference>
<dbReference type="EMBL" id="QNGE01000403">
    <property type="protein sequence ID" value="KAA3680595.1"/>
    <property type="molecule type" value="Genomic_DNA"/>
</dbReference>
<dbReference type="InterPro" id="IPR001611">
    <property type="entry name" value="Leu-rich_rpt"/>
</dbReference>
<keyword evidence="1" id="KW-0343">GTPase activation</keyword>
<dbReference type="Proteomes" id="UP000324629">
    <property type="component" value="Unassembled WGS sequence"/>
</dbReference>
<dbReference type="InterPro" id="IPR032675">
    <property type="entry name" value="LRR_dom_sf"/>
</dbReference>
<dbReference type="InterPro" id="IPR027038">
    <property type="entry name" value="RanGap"/>
</dbReference>
<keyword evidence="3" id="KW-0677">Repeat</keyword>
<keyword evidence="6" id="KW-1185">Reference proteome</keyword>
<dbReference type="SUPFAM" id="SSF52047">
    <property type="entry name" value="RNI-like"/>
    <property type="match status" value="1"/>
</dbReference>
<comment type="caution">
    <text evidence="5">The sequence shown here is derived from an EMBL/GenBank/DDBJ whole genome shotgun (WGS) entry which is preliminary data.</text>
</comment>
<feature type="compositionally biased region" description="Polar residues" evidence="4">
    <location>
        <begin position="291"/>
        <end position="306"/>
    </location>
</feature>
<name>A0A5J4NY86_9TREM</name>
<dbReference type="GO" id="GO:0005829">
    <property type="term" value="C:cytosol"/>
    <property type="evidence" value="ECO:0007669"/>
    <property type="project" value="TreeGrafter"/>
</dbReference>
<proteinExistence type="predicted"/>
<sequence length="763" mass="84636">MHSEKALTRVVRDPRKLHLISLWRISGGIMLTECDEVEDQNCAGLDEKAQGSPEGSLPAAQPNKRCVRFGDGDKLITAVFESREPWASAEPLNPYELVGAYKIRCEFEKLEPLYSVLAQLQDINLRESYARRPFFKLKGVHIFRVTYFLFSGTQLNESHVEVLEEIFKHVQFEHLNLENTNLSDESVIALCEMMEFYESCTELCLARNVRIHERGWKAVARLVRKTPCLKWLDLRCVQLNDTDVQSLSHAVRSQAMSCRAEMNKFWKSQMANQRLRLKDCTSSDSAIDVTSNQEAANEAQTPSPASESAPYVPQLPYEGLRGIHLGGIGLRDMALSRLINCIRLSSICDLRLNNNCLGPTDAVFLIPLLRYGASLRYLDLGRNRLGDDGCKVIANALASTAFALSSANPQAPIGLGRLDLSENQLTDASMIFLGRAIPCCARLTCLQLSGNPKLGCSGLHNLQAGLIRCRRLKRLGLADCGIQSVGAVALAEVLVDKPRRLSLINLSDNWIDAAGLLALARCLSCIDRNVRLLGLRRNPARMKSSAVNGNDRLLNSVAKLATTSPPHSLQPTSPFQTTSIDPLYQTSLDDLLKLLDRINTKFPRKPRAISSRYCQIACPGTPETSWTCFQSGLHNKDTQEELDPRYFWGDSSSSDDEDDVIQPTKKPQPPFEGETSSIAENHPVMGICLHNDSELCLSSSGNGNSPNLSTDESQVSDDIDYPKTTSESDSDRRLDHSWHTASYIEPFTDCEPDLDSLIAIPLG</sequence>
<evidence type="ECO:0000313" key="6">
    <source>
        <dbReference type="Proteomes" id="UP000324629"/>
    </source>
</evidence>
<feature type="region of interest" description="Disordered" evidence="4">
    <location>
        <begin position="291"/>
        <end position="311"/>
    </location>
</feature>
<accession>A0A5J4NY86</accession>
<dbReference type="Pfam" id="PF13516">
    <property type="entry name" value="LRR_6"/>
    <property type="match status" value="3"/>
</dbReference>
<dbReference type="PANTHER" id="PTHR24113:SF12">
    <property type="entry name" value="RAN GTPASE-ACTIVATING PROTEIN 1"/>
    <property type="match status" value="1"/>
</dbReference>
<dbReference type="GO" id="GO:0005096">
    <property type="term" value="F:GTPase activator activity"/>
    <property type="evidence" value="ECO:0007669"/>
    <property type="project" value="UniProtKB-KW"/>
</dbReference>
<organism evidence="5 6">
    <name type="scientific">Paragonimus westermani</name>
    <dbReference type="NCBI Taxonomy" id="34504"/>
    <lineage>
        <taxon>Eukaryota</taxon>
        <taxon>Metazoa</taxon>
        <taxon>Spiralia</taxon>
        <taxon>Lophotrochozoa</taxon>
        <taxon>Platyhelminthes</taxon>
        <taxon>Trematoda</taxon>
        <taxon>Digenea</taxon>
        <taxon>Plagiorchiida</taxon>
        <taxon>Troglotremata</taxon>
        <taxon>Troglotrematidae</taxon>
        <taxon>Paragonimus</taxon>
    </lineage>
</organism>
<dbReference type="GO" id="GO:0006913">
    <property type="term" value="P:nucleocytoplasmic transport"/>
    <property type="evidence" value="ECO:0007669"/>
    <property type="project" value="TreeGrafter"/>
</dbReference>
<evidence type="ECO:0000256" key="4">
    <source>
        <dbReference type="SAM" id="MobiDB-lite"/>
    </source>
</evidence>
<evidence type="ECO:0000313" key="5">
    <source>
        <dbReference type="EMBL" id="KAA3680595.1"/>
    </source>
</evidence>
<feature type="region of interest" description="Disordered" evidence="4">
    <location>
        <begin position="640"/>
        <end position="674"/>
    </location>
</feature>
<keyword evidence="2" id="KW-0433">Leucine-rich repeat</keyword>